<proteinExistence type="predicted"/>
<accession>A0ABN6ZD90</accession>
<dbReference type="Proteomes" id="UP001432099">
    <property type="component" value="Chromosome"/>
</dbReference>
<organism evidence="1 2">
    <name type="scientific">Turicibacter faecis</name>
    <dbReference type="NCBI Taxonomy" id="2963365"/>
    <lineage>
        <taxon>Bacteria</taxon>
        <taxon>Bacillati</taxon>
        <taxon>Bacillota</taxon>
        <taxon>Erysipelotrichia</taxon>
        <taxon>Erysipelotrichales</taxon>
        <taxon>Turicibacteraceae</taxon>
        <taxon>Turicibacter</taxon>
    </lineage>
</organism>
<evidence type="ECO:0000313" key="2">
    <source>
        <dbReference type="Proteomes" id="UP001432099"/>
    </source>
</evidence>
<name>A0ABN6ZD90_9FIRM</name>
<keyword evidence="2" id="KW-1185">Reference proteome</keyword>
<sequence length="78" mass="9232">MNRTHGDLFIFQLLSIKNQTSNLGEDVWYWELYILNLGWLNYNMKLFTMEEAFCQNVPFVESANADIIELWGIKSPKQ</sequence>
<gene>
    <name evidence="1" type="ORF">T23_18200</name>
</gene>
<evidence type="ECO:0000313" key="1">
    <source>
        <dbReference type="EMBL" id="BEH91718.1"/>
    </source>
</evidence>
<dbReference type="EMBL" id="AP028127">
    <property type="protein sequence ID" value="BEH91718.1"/>
    <property type="molecule type" value="Genomic_DNA"/>
</dbReference>
<reference evidence="1" key="1">
    <citation type="journal article" date="2024" name="Int. J. Syst. Evol. Microbiol.">
        <title>Turicibacter faecis sp. nov., isolated from faeces of heart failure mouse model.</title>
        <authorList>
            <person name="Imamura Y."/>
            <person name="Motooka D."/>
            <person name="Nakajima Y."/>
            <person name="Ito S."/>
            <person name="Kitakaze M."/>
            <person name="Iida T."/>
            <person name="Nakamura S."/>
        </authorList>
    </citation>
    <scope>NUCLEOTIDE SEQUENCE</scope>
    <source>
        <strain evidence="1">TC023</strain>
    </source>
</reference>
<protein>
    <submittedName>
        <fullName evidence="1">Uncharacterized protein</fullName>
    </submittedName>
</protein>